<gene>
    <name evidence="1" type="ORF">CTI12_AA607700</name>
</gene>
<accession>A0A2U1KFR2</accession>
<name>A0A2U1KFR2_ARTAN</name>
<organism evidence="1 2">
    <name type="scientific">Artemisia annua</name>
    <name type="common">Sweet wormwood</name>
    <dbReference type="NCBI Taxonomy" id="35608"/>
    <lineage>
        <taxon>Eukaryota</taxon>
        <taxon>Viridiplantae</taxon>
        <taxon>Streptophyta</taxon>
        <taxon>Embryophyta</taxon>
        <taxon>Tracheophyta</taxon>
        <taxon>Spermatophyta</taxon>
        <taxon>Magnoliopsida</taxon>
        <taxon>eudicotyledons</taxon>
        <taxon>Gunneridae</taxon>
        <taxon>Pentapetalae</taxon>
        <taxon>asterids</taxon>
        <taxon>campanulids</taxon>
        <taxon>Asterales</taxon>
        <taxon>Asteraceae</taxon>
        <taxon>Asteroideae</taxon>
        <taxon>Anthemideae</taxon>
        <taxon>Artemisiinae</taxon>
        <taxon>Artemisia</taxon>
    </lineage>
</organism>
<dbReference type="EMBL" id="PKPP01019691">
    <property type="protein sequence ID" value="PWA35626.1"/>
    <property type="molecule type" value="Genomic_DNA"/>
</dbReference>
<evidence type="ECO:0000313" key="2">
    <source>
        <dbReference type="Proteomes" id="UP000245207"/>
    </source>
</evidence>
<sequence length="158" mass="17417">MPTYLLDERNELSFVSGFMDWIQSASLLPFYVVVMVTANAPKGDPLEFPAVFLDEVAFRRPEGSHYQRARPTEVPKVRAQPVTKKWPSGCCLPFLINELLAGPGKRGNNRKEGVHVAAGPVLLTTLSQGQQGSAVYYKREKPLQITIASAEVSVVEMA</sequence>
<reference evidence="1 2" key="1">
    <citation type="journal article" date="2018" name="Mol. Plant">
        <title>The genome of Artemisia annua provides insight into the evolution of Asteraceae family and artemisinin biosynthesis.</title>
        <authorList>
            <person name="Shen Q."/>
            <person name="Zhang L."/>
            <person name="Liao Z."/>
            <person name="Wang S."/>
            <person name="Yan T."/>
            <person name="Shi P."/>
            <person name="Liu M."/>
            <person name="Fu X."/>
            <person name="Pan Q."/>
            <person name="Wang Y."/>
            <person name="Lv Z."/>
            <person name="Lu X."/>
            <person name="Zhang F."/>
            <person name="Jiang W."/>
            <person name="Ma Y."/>
            <person name="Chen M."/>
            <person name="Hao X."/>
            <person name="Li L."/>
            <person name="Tang Y."/>
            <person name="Lv G."/>
            <person name="Zhou Y."/>
            <person name="Sun X."/>
            <person name="Brodelius P.E."/>
            <person name="Rose J.K.C."/>
            <person name="Tang K."/>
        </authorList>
    </citation>
    <scope>NUCLEOTIDE SEQUENCE [LARGE SCALE GENOMIC DNA]</scope>
    <source>
        <strain evidence="2">cv. Huhao1</strain>
        <tissue evidence="1">Leaf</tissue>
    </source>
</reference>
<comment type="caution">
    <text evidence="1">The sequence shown here is derived from an EMBL/GenBank/DDBJ whole genome shotgun (WGS) entry which is preliminary data.</text>
</comment>
<protein>
    <submittedName>
        <fullName evidence="1">Uncharacterized protein</fullName>
    </submittedName>
</protein>
<evidence type="ECO:0000313" key="1">
    <source>
        <dbReference type="EMBL" id="PWA35626.1"/>
    </source>
</evidence>
<dbReference type="OrthoDB" id="1732535at2759"/>
<keyword evidence="2" id="KW-1185">Reference proteome</keyword>
<proteinExistence type="predicted"/>
<dbReference type="AlphaFoldDB" id="A0A2U1KFR2"/>
<dbReference type="Proteomes" id="UP000245207">
    <property type="component" value="Unassembled WGS sequence"/>
</dbReference>